<evidence type="ECO:0000313" key="2">
    <source>
        <dbReference type="EMBL" id="WBE24373.1"/>
    </source>
</evidence>
<dbReference type="InterPro" id="IPR013216">
    <property type="entry name" value="Methyltransf_11"/>
</dbReference>
<dbReference type="KEGG" id="dce:O6P33_08275"/>
<evidence type="ECO:0000259" key="1">
    <source>
        <dbReference type="Pfam" id="PF08241"/>
    </source>
</evidence>
<dbReference type="Pfam" id="PF08241">
    <property type="entry name" value="Methyltransf_11"/>
    <property type="match status" value="1"/>
</dbReference>
<proteinExistence type="predicted"/>
<keyword evidence="2" id="KW-0808">Transferase</keyword>
<name>A0AAF0AKD8_9GAMM</name>
<gene>
    <name evidence="2" type="ORF">O6P33_08275</name>
</gene>
<dbReference type="InterPro" id="IPR029063">
    <property type="entry name" value="SAM-dependent_MTases_sf"/>
</dbReference>
<dbReference type="GO" id="GO:0032259">
    <property type="term" value="P:methylation"/>
    <property type="evidence" value="ECO:0007669"/>
    <property type="project" value="UniProtKB-KW"/>
</dbReference>
<dbReference type="GO" id="GO:0008757">
    <property type="term" value="F:S-adenosylmethionine-dependent methyltransferase activity"/>
    <property type="evidence" value="ECO:0007669"/>
    <property type="project" value="InterPro"/>
</dbReference>
<dbReference type="AlphaFoldDB" id="A0AAF0AKD8"/>
<keyword evidence="3" id="KW-1185">Reference proteome</keyword>
<protein>
    <submittedName>
        <fullName evidence="2">Methyltransferase domain-containing protein</fullName>
    </submittedName>
</protein>
<accession>A0AAF0AKD8</accession>
<dbReference type="SUPFAM" id="SSF53335">
    <property type="entry name" value="S-adenosyl-L-methionine-dependent methyltransferases"/>
    <property type="match status" value="1"/>
</dbReference>
<dbReference type="EMBL" id="CP114976">
    <property type="protein sequence ID" value="WBE24373.1"/>
    <property type="molecule type" value="Genomic_DNA"/>
</dbReference>
<dbReference type="Proteomes" id="UP001212189">
    <property type="component" value="Chromosome"/>
</dbReference>
<organism evidence="2 3">
    <name type="scientific">Denitrificimonas caeni</name>
    <dbReference type="NCBI Taxonomy" id="521720"/>
    <lineage>
        <taxon>Bacteria</taxon>
        <taxon>Pseudomonadati</taxon>
        <taxon>Pseudomonadota</taxon>
        <taxon>Gammaproteobacteria</taxon>
        <taxon>Pseudomonadales</taxon>
        <taxon>Pseudomonadaceae</taxon>
        <taxon>Denitrificimonas</taxon>
    </lineage>
</organism>
<keyword evidence="2" id="KW-0489">Methyltransferase</keyword>
<sequence>MKLRRFAELLTRPRKVLAGPVAQWFLTAKGQQLERMERELLEPQLLRHFGSYVLHYNPPVAMAAAPSIRHQVSLGDKTLSVDMQCQEHRWPVAADAVDVVVLQHSLDFAISPHALLREAAHCVRPGGHLIIVGAHAWSFFGLYRYLTRSVWRHAYCLPPARIIDWLGVLGFCLEKRSYGAYRPLLNSVRWQNKLGWLERLAARKKAPLGGCYMLVARKMVHGAHPQIQSMRINVAKLRPSVVAAKTSHQKNFEHSEEHDR</sequence>
<feature type="domain" description="Methyltransferase type 11" evidence="1">
    <location>
        <begin position="77"/>
        <end position="131"/>
    </location>
</feature>
<reference evidence="2 3" key="1">
    <citation type="submission" date="2022-12" db="EMBL/GenBank/DDBJ databases">
        <title>Coexistence and Characterization of a Novel Tigecycline Resistance gene tet(X) variant and blaNDM-1 in a Pseudomonas caeni Isolate of Chicken Origin.</title>
        <authorList>
            <person name="Lu X."/>
            <person name="Zhang L."/>
            <person name="Li R."/>
            <person name="Wang Z."/>
        </authorList>
    </citation>
    <scope>NUCLEOTIDE SEQUENCE [LARGE SCALE GENOMIC DNA]</scope>
    <source>
        <strain evidence="2 3">CE14</strain>
    </source>
</reference>
<evidence type="ECO:0000313" key="3">
    <source>
        <dbReference type="Proteomes" id="UP001212189"/>
    </source>
</evidence>
<dbReference type="RefSeq" id="WP_269817316.1">
    <property type="nucleotide sequence ID" value="NZ_CP114976.1"/>
</dbReference>
<dbReference type="Gene3D" id="3.40.50.150">
    <property type="entry name" value="Vaccinia Virus protein VP39"/>
    <property type="match status" value="1"/>
</dbReference>